<dbReference type="RefSeq" id="WP_110361449.1">
    <property type="nucleotide sequence ID" value="NZ_QFLI01000006.1"/>
</dbReference>
<dbReference type="EMBL" id="QFLI01000006">
    <property type="protein sequence ID" value="PXX99054.1"/>
    <property type="molecule type" value="Genomic_DNA"/>
</dbReference>
<dbReference type="AlphaFoldDB" id="A0A2V3ZVS9"/>
<keyword evidence="1" id="KW-0238">DNA-binding</keyword>
<keyword evidence="2" id="KW-1185">Reference proteome</keyword>
<evidence type="ECO:0000313" key="1">
    <source>
        <dbReference type="EMBL" id="PXX99054.1"/>
    </source>
</evidence>
<name>A0A2V3ZVS9_9BACT</name>
<dbReference type="Proteomes" id="UP000248079">
    <property type="component" value="Unassembled WGS sequence"/>
</dbReference>
<reference evidence="1 2" key="1">
    <citation type="submission" date="2018-05" db="EMBL/GenBank/DDBJ databases">
        <title>Marinifilum breve JC075T sp. nov., a marine bacterium isolated from Yongle Blue Hole in the South China Sea.</title>
        <authorList>
            <person name="Fu T."/>
        </authorList>
    </citation>
    <scope>NUCLEOTIDE SEQUENCE [LARGE SCALE GENOMIC DNA]</scope>
    <source>
        <strain evidence="1 2">JC075</strain>
    </source>
</reference>
<comment type="caution">
    <text evidence="1">The sequence shown here is derived from an EMBL/GenBank/DDBJ whole genome shotgun (WGS) entry which is preliminary data.</text>
</comment>
<accession>A0A2V3ZVS9</accession>
<dbReference type="OrthoDB" id="1121150at2"/>
<proteinExistence type="predicted"/>
<gene>
    <name evidence="1" type="ORF">DF185_14335</name>
</gene>
<sequence length="82" mass="9206">MTKTITFNELRQIKDRLPDGSMQRIAKDLQLNVETVRNYFGGTNFDEGKSTGIHVEQGPNGGIVELDDTTILDHAFRILEDA</sequence>
<organism evidence="1 2">
    <name type="scientific">Marinifilum breve</name>
    <dbReference type="NCBI Taxonomy" id="2184082"/>
    <lineage>
        <taxon>Bacteria</taxon>
        <taxon>Pseudomonadati</taxon>
        <taxon>Bacteroidota</taxon>
        <taxon>Bacteroidia</taxon>
        <taxon>Marinilabiliales</taxon>
        <taxon>Marinifilaceae</taxon>
    </lineage>
</organism>
<protein>
    <submittedName>
        <fullName evidence="1">DNA-binding protein</fullName>
    </submittedName>
</protein>
<dbReference type="GO" id="GO:0003677">
    <property type="term" value="F:DNA binding"/>
    <property type="evidence" value="ECO:0007669"/>
    <property type="project" value="UniProtKB-KW"/>
</dbReference>
<evidence type="ECO:0000313" key="2">
    <source>
        <dbReference type="Proteomes" id="UP000248079"/>
    </source>
</evidence>